<evidence type="ECO:0000256" key="6">
    <source>
        <dbReference type="ARBA" id="ARBA00023136"/>
    </source>
</evidence>
<feature type="transmembrane region" description="Helical" evidence="8">
    <location>
        <begin position="438"/>
        <end position="456"/>
    </location>
</feature>
<dbReference type="InterPro" id="IPR003663">
    <property type="entry name" value="Sugar/inositol_transpt"/>
</dbReference>
<feature type="transmembrane region" description="Helical" evidence="8">
    <location>
        <begin position="221"/>
        <end position="238"/>
    </location>
</feature>
<gene>
    <name evidence="10" type="ORF">Sste5346_007127</name>
</gene>
<dbReference type="PANTHER" id="PTHR48022:SF5">
    <property type="entry name" value="ALPHA-GLUCOSIDES PERMEASE MPH2-RELATED"/>
    <property type="match status" value="1"/>
</dbReference>
<dbReference type="InterPro" id="IPR005828">
    <property type="entry name" value="MFS_sugar_transport-like"/>
</dbReference>
<dbReference type="Pfam" id="PF00083">
    <property type="entry name" value="Sugar_tr"/>
    <property type="match status" value="1"/>
</dbReference>
<comment type="similarity">
    <text evidence="2 7">Belongs to the major facilitator superfamily. Sugar transporter (TC 2.A.1.1) family.</text>
</comment>
<keyword evidence="11" id="KW-1185">Reference proteome</keyword>
<feature type="domain" description="Major facilitator superfamily (MFS) profile" evidence="9">
    <location>
        <begin position="51"/>
        <end position="495"/>
    </location>
</feature>
<evidence type="ECO:0000256" key="8">
    <source>
        <dbReference type="SAM" id="Phobius"/>
    </source>
</evidence>
<feature type="transmembrane region" description="Helical" evidence="8">
    <location>
        <begin position="398"/>
        <end position="426"/>
    </location>
</feature>
<keyword evidence="4 8" id="KW-0812">Transmembrane</keyword>
<keyword evidence="5 8" id="KW-1133">Transmembrane helix</keyword>
<comment type="caution">
    <text evidence="10">The sequence shown here is derived from an EMBL/GenBank/DDBJ whole genome shotgun (WGS) entry which is preliminary data.</text>
</comment>
<sequence>MADIAPLPMGDKMAATTTMEDVSHDAETATAVEKSMGILEAIRKYPKAVFFSFTLSLCVIMEGYDTALLGSFYGLPQFNKRFGNQLPDGSYQLTSSWQSGLQNGTQVGQILGLLFAGLIADRFGYRKTLIGALFMTICLIFLFFFAQNIGMLFAAELLCGLPWGAFQTLTTTYAADVTPIPLRPLLTTYVNMCWVMGQFISVGVLRGLLNRSDDWAWRIPYAIQWIFPPFIIVGVLFAPESPLWLVRKGRIDEATKALRKLTTSSRVSDTEIEQTIAMYVHTNALEKTLQEGTSYWDCLRGPNRRRTEIACCVWVAQVACGIWFGGNVVYFLEQAGFDPEKAFDFGVGENAIALVGTVAAWFIIPRLGRRTLFVGGLTIMFTILMAVGFMGIPSIKPALGWASGSLMMVFVFTYDMTVGPVCYCLVAEIPSTRLRIKTVVLARNAYLIASLVANFLNPPILNPSAWNLRGKGGFIWAGLCLLILIWTYFRLPETTGRSAAELDLLFEENVPARVFHKATADPFHGRVAEKAAGEAVTELQVEKVENA</sequence>
<evidence type="ECO:0000313" key="11">
    <source>
        <dbReference type="Proteomes" id="UP001583186"/>
    </source>
</evidence>
<evidence type="ECO:0000256" key="5">
    <source>
        <dbReference type="ARBA" id="ARBA00022989"/>
    </source>
</evidence>
<feature type="transmembrane region" description="Helical" evidence="8">
    <location>
        <begin position="49"/>
        <end position="75"/>
    </location>
</feature>
<dbReference type="Gene3D" id="1.20.1250.20">
    <property type="entry name" value="MFS general substrate transporter like domains"/>
    <property type="match status" value="1"/>
</dbReference>
<dbReference type="PANTHER" id="PTHR48022">
    <property type="entry name" value="PLASTIDIC GLUCOSE TRANSPORTER 4"/>
    <property type="match status" value="1"/>
</dbReference>
<evidence type="ECO:0000256" key="1">
    <source>
        <dbReference type="ARBA" id="ARBA00004141"/>
    </source>
</evidence>
<feature type="transmembrane region" description="Helical" evidence="8">
    <location>
        <begin position="468"/>
        <end position="489"/>
    </location>
</feature>
<keyword evidence="3 7" id="KW-0813">Transport</keyword>
<comment type="subcellular location">
    <subcellularLocation>
        <location evidence="1">Membrane</location>
        <topology evidence="1">Multi-pass membrane protein</topology>
    </subcellularLocation>
</comment>
<dbReference type="InterPro" id="IPR050360">
    <property type="entry name" value="MFS_Sugar_Transporters"/>
</dbReference>
<dbReference type="Proteomes" id="UP001583186">
    <property type="component" value="Unassembled WGS sequence"/>
</dbReference>
<accession>A0ABR3YVJ2</accession>
<reference evidence="10 11" key="1">
    <citation type="journal article" date="2024" name="IMA Fungus">
        <title>IMA Genome - F19 : A genome assembly and annotation guide to empower mycologists, including annotated draft genome sequences of Ceratocystis pirilliformis, Diaporthe australafricana, Fusarium ophioides, Paecilomyces lecythidis, and Sporothrix stenoceras.</title>
        <authorList>
            <person name="Aylward J."/>
            <person name="Wilson A.M."/>
            <person name="Visagie C.M."/>
            <person name="Spraker J."/>
            <person name="Barnes I."/>
            <person name="Buitendag C."/>
            <person name="Ceriani C."/>
            <person name="Del Mar Angel L."/>
            <person name="du Plessis D."/>
            <person name="Fuchs T."/>
            <person name="Gasser K."/>
            <person name="Kramer D."/>
            <person name="Li W."/>
            <person name="Munsamy K."/>
            <person name="Piso A."/>
            <person name="Price J.L."/>
            <person name="Sonnekus B."/>
            <person name="Thomas C."/>
            <person name="van der Nest A."/>
            <person name="van Dijk A."/>
            <person name="van Heerden A."/>
            <person name="van Vuuren N."/>
            <person name="Yilmaz N."/>
            <person name="Duong T.A."/>
            <person name="van der Merwe N.A."/>
            <person name="Wingfield M.J."/>
            <person name="Wingfield B.D."/>
        </authorList>
    </citation>
    <scope>NUCLEOTIDE SEQUENCE [LARGE SCALE GENOMIC DNA]</scope>
    <source>
        <strain evidence="10 11">CMW 5346</strain>
    </source>
</reference>
<proteinExistence type="inferred from homology"/>
<feature type="transmembrane region" description="Helical" evidence="8">
    <location>
        <begin position="309"/>
        <end position="330"/>
    </location>
</feature>
<dbReference type="NCBIfam" id="TIGR00879">
    <property type="entry name" value="SP"/>
    <property type="match status" value="1"/>
</dbReference>
<dbReference type="InterPro" id="IPR036259">
    <property type="entry name" value="MFS_trans_sf"/>
</dbReference>
<feature type="transmembrane region" description="Helical" evidence="8">
    <location>
        <begin position="128"/>
        <end position="146"/>
    </location>
</feature>
<organism evidence="10 11">
    <name type="scientific">Sporothrix stenoceras</name>
    <dbReference type="NCBI Taxonomy" id="5173"/>
    <lineage>
        <taxon>Eukaryota</taxon>
        <taxon>Fungi</taxon>
        <taxon>Dikarya</taxon>
        <taxon>Ascomycota</taxon>
        <taxon>Pezizomycotina</taxon>
        <taxon>Sordariomycetes</taxon>
        <taxon>Sordariomycetidae</taxon>
        <taxon>Ophiostomatales</taxon>
        <taxon>Ophiostomataceae</taxon>
        <taxon>Sporothrix</taxon>
    </lineage>
</organism>
<evidence type="ECO:0000313" key="10">
    <source>
        <dbReference type="EMBL" id="KAL1892389.1"/>
    </source>
</evidence>
<evidence type="ECO:0000256" key="2">
    <source>
        <dbReference type="ARBA" id="ARBA00010992"/>
    </source>
</evidence>
<dbReference type="InterPro" id="IPR020846">
    <property type="entry name" value="MFS_dom"/>
</dbReference>
<dbReference type="SUPFAM" id="SSF103473">
    <property type="entry name" value="MFS general substrate transporter"/>
    <property type="match status" value="1"/>
</dbReference>
<keyword evidence="6 8" id="KW-0472">Membrane</keyword>
<dbReference type="PROSITE" id="PS50850">
    <property type="entry name" value="MFS"/>
    <property type="match status" value="1"/>
</dbReference>
<feature type="transmembrane region" description="Helical" evidence="8">
    <location>
        <begin position="342"/>
        <end position="364"/>
    </location>
</feature>
<name>A0ABR3YVJ2_9PEZI</name>
<evidence type="ECO:0000256" key="4">
    <source>
        <dbReference type="ARBA" id="ARBA00022692"/>
    </source>
</evidence>
<protein>
    <recommendedName>
        <fullName evidence="9">Major facilitator superfamily (MFS) profile domain-containing protein</fullName>
    </recommendedName>
</protein>
<evidence type="ECO:0000256" key="3">
    <source>
        <dbReference type="ARBA" id="ARBA00022448"/>
    </source>
</evidence>
<feature type="transmembrane region" description="Helical" evidence="8">
    <location>
        <begin position="371"/>
        <end position="392"/>
    </location>
</feature>
<dbReference type="EMBL" id="JAWCUI010000045">
    <property type="protein sequence ID" value="KAL1892389.1"/>
    <property type="molecule type" value="Genomic_DNA"/>
</dbReference>
<evidence type="ECO:0000256" key="7">
    <source>
        <dbReference type="RuleBase" id="RU003346"/>
    </source>
</evidence>
<evidence type="ECO:0000259" key="9">
    <source>
        <dbReference type="PROSITE" id="PS50850"/>
    </source>
</evidence>